<dbReference type="AlphaFoldDB" id="A0A371F0V2"/>
<dbReference type="EMBL" id="QJKJ01011139">
    <property type="protein sequence ID" value="RDX71916.1"/>
    <property type="molecule type" value="Genomic_DNA"/>
</dbReference>
<dbReference type="STRING" id="157652.A0A371F0V2"/>
<proteinExistence type="predicted"/>
<dbReference type="Proteomes" id="UP000257109">
    <property type="component" value="Unassembled WGS sequence"/>
</dbReference>
<evidence type="ECO:0000313" key="2">
    <source>
        <dbReference type="Proteomes" id="UP000257109"/>
    </source>
</evidence>
<dbReference type="OrthoDB" id="1727279at2759"/>
<name>A0A371F0V2_MUCPR</name>
<keyword evidence="2" id="KW-1185">Reference proteome</keyword>
<accession>A0A371F0V2</accession>
<comment type="caution">
    <text evidence="1">The sequence shown here is derived from an EMBL/GenBank/DDBJ whole genome shotgun (WGS) entry which is preliminary data.</text>
</comment>
<protein>
    <submittedName>
        <fullName evidence="1">Uncharacterized protein</fullName>
    </submittedName>
</protein>
<sequence length="182" mass="21783">MTNGMLTGWHPSLNDKRDAHRLASRFEVKEWMSTGWHPELRDISDDVECAWAIIGDSNLIMIMEEREGGLSFPFIRGMIQFNNFVQDCKLIDSIPRGNKHKRPFRFKVAWLRHDDYSNHIYRCWRDTEILTQEELMWFQKSRSKGLAYRHMNTKYFYGTNLIKRKKNTYESLQIKDGTWVTN</sequence>
<evidence type="ECO:0000313" key="1">
    <source>
        <dbReference type="EMBL" id="RDX71916.1"/>
    </source>
</evidence>
<gene>
    <name evidence="1" type="ORF">CR513_48668</name>
</gene>
<feature type="non-terminal residue" evidence="1">
    <location>
        <position position="1"/>
    </location>
</feature>
<reference evidence="1" key="1">
    <citation type="submission" date="2018-05" db="EMBL/GenBank/DDBJ databases">
        <title>Draft genome of Mucuna pruriens seed.</title>
        <authorList>
            <person name="Nnadi N.E."/>
            <person name="Vos R."/>
            <person name="Hasami M.H."/>
            <person name="Devisetty U.K."/>
            <person name="Aguiy J.C."/>
        </authorList>
    </citation>
    <scope>NUCLEOTIDE SEQUENCE [LARGE SCALE GENOMIC DNA]</scope>
    <source>
        <strain evidence="1">JCA_2017</strain>
    </source>
</reference>
<organism evidence="1 2">
    <name type="scientific">Mucuna pruriens</name>
    <name type="common">Velvet bean</name>
    <name type="synonym">Dolichos pruriens</name>
    <dbReference type="NCBI Taxonomy" id="157652"/>
    <lineage>
        <taxon>Eukaryota</taxon>
        <taxon>Viridiplantae</taxon>
        <taxon>Streptophyta</taxon>
        <taxon>Embryophyta</taxon>
        <taxon>Tracheophyta</taxon>
        <taxon>Spermatophyta</taxon>
        <taxon>Magnoliopsida</taxon>
        <taxon>eudicotyledons</taxon>
        <taxon>Gunneridae</taxon>
        <taxon>Pentapetalae</taxon>
        <taxon>rosids</taxon>
        <taxon>fabids</taxon>
        <taxon>Fabales</taxon>
        <taxon>Fabaceae</taxon>
        <taxon>Papilionoideae</taxon>
        <taxon>50 kb inversion clade</taxon>
        <taxon>NPAAA clade</taxon>
        <taxon>indigoferoid/millettioid clade</taxon>
        <taxon>Phaseoleae</taxon>
        <taxon>Mucuna</taxon>
    </lineage>
</organism>